<dbReference type="Proteomes" id="UP000183508">
    <property type="component" value="Unassembled WGS sequence"/>
</dbReference>
<dbReference type="eggNOG" id="COG1978">
    <property type="taxonomic scope" value="Bacteria"/>
</dbReference>
<proteinExistence type="predicted"/>
<accession>A0A1I7KRB4</accession>
<gene>
    <name evidence="1" type="ORF">SAMN05421543_11844</name>
</gene>
<protein>
    <submittedName>
        <fullName evidence="1">Uncharacterized protein</fullName>
    </submittedName>
</protein>
<evidence type="ECO:0000313" key="2">
    <source>
        <dbReference type="Proteomes" id="UP000183508"/>
    </source>
</evidence>
<dbReference type="OrthoDB" id="37369at2"/>
<dbReference type="PANTHER" id="PTHR39961">
    <property type="entry name" value="HYPOTHETICAL CYTOSOLIC PROTEIN"/>
    <property type="match status" value="1"/>
</dbReference>
<dbReference type="AlphaFoldDB" id="A0A1I7KRB4"/>
<dbReference type="EMBL" id="FPBV01000018">
    <property type="protein sequence ID" value="SFU99957.1"/>
    <property type="molecule type" value="Genomic_DNA"/>
</dbReference>
<evidence type="ECO:0000313" key="1">
    <source>
        <dbReference type="EMBL" id="SFU99957.1"/>
    </source>
</evidence>
<name>A0A1I7KRB4_9BACL</name>
<organism evidence="1 2">
    <name type="scientific">Alicyclobacillus macrosporangiidus</name>
    <dbReference type="NCBI Taxonomy" id="392015"/>
    <lineage>
        <taxon>Bacteria</taxon>
        <taxon>Bacillati</taxon>
        <taxon>Bacillota</taxon>
        <taxon>Bacilli</taxon>
        <taxon>Bacillales</taxon>
        <taxon>Alicyclobacillaceae</taxon>
        <taxon>Alicyclobacillus</taxon>
    </lineage>
</organism>
<reference evidence="2" key="1">
    <citation type="submission" date="2016-10" db="EMBL/GenBank/DDBJ databases">
        <authorList>
            <person name="Varghese N."/>
        </authorList>
    </citation>
    <scope>NUCLEOTIDE SEQUENCE [LARGE SCALE GENOMIC DNA]</scope>
    <source>
        <strain evidence="2">DSM 17980</strain>
    </source>
</reference>
<dbReference type="PANTHER" id="PTHR39961:SF1">
    <property type="entry name" value="DUF458 DOMAIN-CONTAINING PROTEIN"/>
    <property type="match status" value="1"/>
</dbReference>
<keyword evidence="2" id="KW-1185">Reference proteome</keyword>
<dbReference type="InterPro" id="IPR007405">
    <property type="entry name" value="Phage_KVP40_Orf299"/>
</dbReference>
<sequence>MWTFDSPSRGTLTLDEVTEDVRSLVAQYPQDEFRVMVGTDSQPKPGRRHVTFVTAVIIHHVGKGARYYIHREQQEHIYSLRQRMFTEASYSLQVGGLLSEQLNKLGGDCRLEVHLDVGERGPTKQWVREIVAWITQNGYDARIKPDAFGASKVADRYTKH</sequence>
<dbReference type="Pfam" id="PF04308">
    <property type="entry name" value="RNaseH_like"/>
    <property type="match status" value="1"/>
</dbReference>
<dbReference type="RefSeq" id="WP_074954761.1">
    <property type="nucleotide sequence ID" value="NZ_FPBV01000018.1"/>
</dbReference>
<dbReference type="STRING" id="392015.SAMN05421543_11844"/>